<evidence type="ECO:0000313" key="3">
    <source>
        <dbReference type="Proteomes" id="UP000663854"/>
    </source>
</evidence>
<dbReference type="Proteomes" id="UP000663854">
    <property type="component" value="Unassembled WGS sequence"/>
</dbReference>
<dbReference type="EMBL" id="CAJNOH010001366">
    <property type="protein sequence ID" value="CAF1209383.1"/>
    <property type="molecule type" value="Genomic_DNA"/>
</dbReference>
<accession>A0A814WRU6</accession>
<dbReference type="EMBL" id="CAJNOL010002296">
    <property type="protein sequence ID" value="CAF1485492.1"/>
    <property type="molecule type" value="Genomic_DNA"/>
</dbReference>
<comment type="caution">
    <text evidence="1">The sequence shown here is derived from an EMBL/GenBank/DDBJ whole genome shotgun (WGS) entry which is preliminary data.</text>
</comment>
<name>A0A814WRU6_9BILA</name>
<sequence length="274" mass="33030">MMVSSLKTYIWKNFLGLLCSGIDVYIMLDENFDINSSSRIDAKPHSQRNEKSYSHRFLYISNETLQQSGVSYMNKLPRIQYTAWDRTVAWLYTLSNFSTVWLIEQDVQWYHPNNMTKLFNLFISNEANILCTNIVSRTNSWNHWPTTKSDIFPDIYWTGSFSPLVRWSYRLIRSHYQYMRLIHQNRLQKQFDIDFRFQEFIFATIAKMENFTLDVYNNYHFLQIGLNIYNDDDIIQRILKGKYILHCVKHDSILTRYTPNKLARIIRRNYTKQN</sequence>
<organism evidence="1 3">
    <name type="scientific">Rotaria sordida</name>
    <dbReference type="NCBI Taxonomy" id="392033"/>
    <lineage>
        <taxon>Eukaryota</taxon>
        <taxon>Metazoa</taxon>
        <taxon>Spiralia</taxon>
        <taxon>Gnathifera</taxon>
        <taxon>Rotifera</taxon>
        <taxon>Eurotatoria</taxon>
        <taxon>Bdelloidea</taxon>
        <taxon>Philodinida</taxon>
        <taxon>Philodinidae</taxon>
        <taxon>Rotaria</taxon>
    </lineage>
</organism>
<protein>
    <submittedName>
        <fullName evidence="1">Uncharacterized protein</fullName>
    </submittedName>
</protein>
<gene>
    <name evidence="2" type="ORF">JXQ802_LOCUS39552</name>
    <name evidence="1" type="ORF">PYM288_LOCUS25293</name>
</gene>
<evidence type="ECO:0000313" key="1">
    <source>
        <dbReference type="EMBL" id="CAF1209383.1"/>
    </source>
</evidence>
<reference evidence="1" key="1">
    <citation type="submission" date="2021-02" db="EMBL/GenBank/DDBJ databases">
        <authorList>
            <person name="Nowell W R."/>
        </authorList>
    </citation>
    <scope>NUCLEOTIDE SEQUENCE</scope>
</reference>
<proteinExistence type="predicted"/>
<keyword evidence="4" id="KW-1185">Reference proteome</keyword>
<dbReference type="AlphaFoldDB" id="A0A814WRU6"/>
<evidence type="ECO:0000313" key="4">
    <source>
        <dbReference type="Proteomes" id="UP000663870"/>
    </source>
</evidence>
<dbReference type="Proteomes" id="UP000663870">
    <property type="component" value="Unassembled WGS sequence"/>
</dbReference>
<evidence type="ECO:0000313" key="2">
    <source>
        <dbReference type="EMBL" id="CAF1485492.1"/>
    </source>
</evidence>